<organism evidence="3 4">
    <name type="scientific">Aspergillus pseudoustus</name>
    <dbReference type="NCBI Taxonomy" id="1810923"/>
    <lineage>
        <taxon>Eukaryota</taxon>
        <taxon>Fungi</taxon>
        <taxon>Dikarya</taxon>
        <taxon>Ascomycota</taxon>
        <taxon>Pezizomycotina</taxon>
        <taxon>Eurotiomycetes</taxon>
        <taxon>Eurotiomycetidae</taxon>
        <taxon>Eurotiales</taxon>
        <taxon>Aspergillaceae</taxon>
        <taxon>Aspergillus</taxon>
        <taxon>Aspergillus subgen. Nidulantes</taxon>
    </lineage>
</organism>
<comment type="caution">
    <text evidence="3">The sequence shown here is derived from an EMBL/GenBank/DDBJ whole genome shotgun (WGS) entry which is preliminary data.</text>
</comment>
<dbReference type="Proteomes" id="UP001610446">
    <property type="component" value="Unassembled WGS sequence"/>
</dbReference>
<evidence type="ECO:0000256" key="1">
    <source>
        <dbReference type="ARBA" id="ARBA00006484"/>
    </source>
</evidence>
<reference evidence="3 4" key="1">
    <citation type="submission" date="2024-07" db="EMBL/GenBank/DDBJ databases">
        <title>Section-level genome sequencing and comparative genomics of Aspergillus sections Usti and Cavernicolus.</title>
        <authorList>
            <consortium name="Lawrence Berkeley National Laboratory"/>
            <person name="Nybo J.L."/>
            <person name="Vesth T.C."/>
            <person name="Theobald S."/>
            <person name="Frisvad J.C."/>
            <person name="Larsen T.O."/>
            <person name="Kjaerboelling I."/>
            <person name="Rothschild-Mancinelli K."/>
            <person name="Lyhne E.K."/>
            <person name="Kogle M.E."/>
            <person name="Barry K."/>
            <person name="Clum A."/>
            <person name="Na H."/>
            <person name="Ledsgaard L."/>
            <person name="Lin J."/>
            <person name="Lipzen A."/>
            <person name="Kuo A."/>
            <person name="Riley R."/>
            <person name="Mondo S."/>
            <person name="Labutti K."/>
            <person name="Haridas S."/>
            <person name="Pangalinan J."/>
            <person name="Salamov A.A."/>
            <person name="Simmons B.A."/>
            <person name="Magnuson J.K."/>
            <person name="Chen J."/>
            <person name="Drula E."/>
            <person name="Henrissat B."/>
            <person name="Wiebenga A."/>
            <person name="Lubbers R.J."/>
            <person name="Gomes A.C."/>
            <person name="Makela M.R."/>
            <person name="Stajich J."/>
            <person name="Grigoriev I.V."/>
            <person name="Mortensen U.H."/>
            <person name="De Vries R.P."/>
            <person name="Baker S.E."/>
            <person name="Andersen M.R."/>
        </authorList>
    </citation>
    <scope>NUCLEOTIDE SEQUENCE [LARGE SCALE GENOMIC DNA]</scope>
    <source>
        <strain evidence="3 4">CBS 123904</strain>
    </source>
</reference>
<proteinExistence type="inferred from homology"/>
<evidence type="ECO:0000313" key="3">
    <source>
        <dbReference type="EMBL" id="KAL2844105.1"/>
    </source>
</evidence>
<dbReference type="PRINTS" id="PR00080">
    <property type="entry name" value="SDRFAMILY"/>
</dbReference>
<keyword evidence="4" id="KW-1185">Reference proteome</keyword>
<dbReference type="SUPFAM" id="SSF51735">
    <property type="entry name" value="NAD(P)-binding Rossmann-fold domains"/>
    <property type="match status" value="1"/>
</dbReference>
<dbReference type="PRINTS" id="PR00081">
    <property type="entry name" value="GDHRDH"/>
</dbReference>
<dbReference type="InterPro" id="IPR020904">
    <property type="entry name" value="Sc_DH/Rdtase_CS"/>
</dbReference>
<accession>A0ABR4JVM2</accession>
<gene>
    <name evidence="3" type="ORF">BJY01DRAFT_248349</name>
</gene>
<dbReference type="Gene3D" id="3.40.50.720">
    <property type="entry name" value="NAD(P)-binding Rossmann-like Domain"/>
    <property type="match status" value="1"/>
</dbReference>
<dbReference type="Pfam" id="PF13561">
    <property type="entry name" value="adh_short_C2"/>
    <property type="match status" value="1"/>
</dbReference>
<protein>
    <submittedName>
        <fullName evidence="3">Uncharacterized protein</fullName>
    </submittedName>
</protein>
<dbReference type="PANTHER" id="PTHR42760">
    <property type="entry name" value="SHORT-CHAIN DEHYDROGENASES/REDUCTASES FAMILY MEMBER"/>
    <property type="match status" value="1"/>
</dbReference>
<evidence type="ECO:0000256" key="2">
    <source>
        <dbReference type="ARBA" id="ARBA00022857"/>
    </source>
</evidence>
<keyword evidence="2" id="KW-0521">NADP</keyword>
<sequence length="283" mass="29999">MAVAHPRGLSTHSAPKPRDLEGKVVLLTGIGQIGDLTMWGNGAAIAKVTACEHGAHVFGCDINLEAAQHSKRRLEAENGCCDVVEADVTSAASVKQLVAACMEKYGRIDALVNNVGRSEPGGPAELTEESWDRQMAINLKSIYLTCHEVLPIMEAQKSGSIVNISSIAGLRYIGKPQVGYAAAKAAMTQFSKTTAVLYADKGVRINTVIPGLMHTPLVEYLADKYAGGDIDLMVKTRNAQVPMGRMGDGFDVAHAAAFLMSDKAKYITGAEIVVDGGITCRTP</sequence>
<evidence type="ECO:0000313" key="4">
    <source>
        <dbReference type="Proteomes" id="UP001610446"/>
    </source>
</evidence>
<dbReference type="PANTHER" id="PTHR42760:SF122">
    <property type="entry name" value="NAD(P)-BINDING PROTEIN"/>
    <property type="match status" value="1"/>
</dbReference>
<dbReference type="InterPro" id="IPR036291">
    <property type="entry name" value="NAD(P)-bd_dom_sf"/>
</dbReference>
<dbReference type="PROSITE" id="PS00061">
    <property type="entry name" value="ADH_SHORT"/>
    <property type="match status" value="1"/>
</dbReference>
<name>A0ABR4JVM2_9EURO</name>
<dbReference type="EMBL" id="JBFXLU010000084">
    <property type="protein sequence ID" value="KAL2844105.1"/>
    <property type="molecule type" value="Genomic_DNA"/>
</dbReference>
<dbReference type="CDD" id="cd05233">
    <property type="entry name" value="SDR_c"/>
    <property type="match status" value="1"/>
</dbReference>
<dbReference type="InterPro" id="IPR002347">
    <property type="entry name" value="SDR_fam"/>
</dbReference>
<comment type="similarity">
    <text evidence="1">Belongs to the short-chain dehydrogenases/reductases (SDR) family.</text>
</comment>